<dbReference type="SMART" id="SM00365">
    <property type="entry name" value="LRR_SD22"/>
    <property type="match status" value="1"/>
</dbReference>
<gene>
    <name evidence="2" type="ORF">A3Q56_06898</name>
</gene>
<dbReference type="Proteomes" id="UP000078046">
    <property type="component" value="Unassembled WGS sequence"/>
</dbReference>
<feature type="non-terminal residue" evidence="2">
    <location>
        <position position="104"/>
    </location>
</feature>
<reference evidence="2 3" key="1">
    <citation type="submission" date="2016-04" db="EMBL/GenBank/DDBJ databases">
        <title>The genome of Intoshia linei affirms orthonectids as highly simplified spiralians.</title>
        <authorList>
            <person name="Mikhailov K.V."/>
            <person name="Slusarev G.S."/>
            <person name="Nikitin M.A."/>
            <person name="Logacheva M.D."/>
            <person name="Penin A."/>
            <person name="Aleoshin V."/>
            <person name="Panchin Y.V."/>
        </authorList>
    </citation>
    <scope>NUCLEOTIDE SEQUENCE [LARGE SCALE GENOMIC DNA]</scope>
    <source>
        <strain evidence="2">Intl2013</strain>
        <tissue evidence="2">Whole animal</tissue>
    </source>
</reference>
<name>A0A177AVI2_9BILA</name>
<accession>A0A177AVI2</accession>
<evidence type="ECO:0000313" key="3">
    <source>
        <dbReference type="Proteomes" id="UP000078046"/>
    </source>
</evidence>
<dbReference type="PROSITE" id="PS51450">
    <property type="entry name" value="LRR"/>
    <property type="match status" value="1"/>
</dbReference>
<proteinExistence type="predicted"/>
<dbReference type="OrthoDB" id="7451790at2759"/>
<evidence type="ECO:0000256" key="1">
    <source>
        <dbReference type="SAM" id="MobiDB-lite"/>
    </source>
</evidence>
<comment type="caution">
    <text evidence="2">The sequence shown here is derived from an EMBL/GenBank/DDBJ whole genome shotgun (WGS) entry which is preliminary data.</text>
</comment>
<dbReference type="Pfam" id="PF00560">
    <property type="entry name" value="LRR_1"/>
    <property type="match status" value="1"/>
</dbReference>
<dbReference type="AlphaFoldDB" id="A0A177AVI2"/>
<evidence type="ECO:0008006" key="4">
    <source>
        <dbReference type="Google" id="ProtNLM"/>
    </source>
</evidence>
<organism evidence="2 3">
    <name type="scientific">Intoshia linei</name>
    <dbReference type="NCBI Taxonomy" id="1819745"/>
    <lineage>
        <taxon>Eukaryota</taxon>
        <taxon>Metazoa</taxon>
        <taxon>Spiralia</taxon>
        <taxon>Lophotrochozoa</taxon>
        <taxon>Mesozoa</taxon>
        <taxon>Orthonectida</taxon>
        <taxon>Rhopaluridae</taxon>
        <taxon>Intoshia</taxon>
    </lineage>
</organism>
<sequence length="104" mass="12375">MIDKDEENIKEAEMDKQENNERNNDTYYFTKEDAIEQEIDLTHCQISQLDGISKLEKINTMYLRQNLFKFIEPNFAEFGKSLTHLDLYDNQIEHISNLESLINL</sequence>
<protein>
    <recommendedName>
        <fullName evidence="4">U2A'/phosphoprotein 32 family A C-terminal domain-containing protein</fullName>
    </recommendedName>
</protein>
<keyword evidence="3" id="KW-1185">Reference proteome</keyword>
<feature type="region of interest" description="Disordered" evidence="1">
    <location>
        <begin position="1"/>
        <end position="24"/>
    </location>
</feature>
<dbReference type="Gene3D" id="3.80.10.10">
    <property type="entry name" value="Ribonuclease Inhibitor"/>
    <property type="match status" value="1"/>
</dbReference>
<dbReference type="EMBL" id="LWCA01001315">
    <property type="protein sequence ID" value="OAF65393.1"/>
    <property type="molecule type" value="Genomic_DNA"/>
</dbReference>
<dbReference type="InterPro" id="IPR001611">
    <property type="entry name" value="Leu-rich_rpt"/>
</dbReference>
<dbReference type="SUPFAM" id="SSF52058">
    <property type="entry name" value="L domain-like"/>
    <property type="match status" value="1"/>
</dbReference>
<evidence type="ECO:0000313" key="2">
    <source>
        <dbReference type="EMBL" id="OAF65393.1"/>
    </source>
</evidence>
<dbReference type="InterPro" id="IPR032675">
    <property type="entry name" value="LRR_dom_sf"/>
</dbReference>